<proteinExistence type="predicted"/>
<name>A0A9Q0FDU9_9ROSI</name>
<reference evidence="1" key="2">
    <citation type="journal article" date="2023" name="Plants (Basel)">
        <title>Annotation of the Turnera subulata (Passifloraceae) Draft Genome Reveals the S-Locus Evolved after the Divergence of Turneroideae from Passifloroideae in a Stepwise Manner.</title>
        <authorList>
            <person name="Henning P.M."/>
            <person name="Roalson E.H."/>
            <person name="Mir W."/>
            <person name="McCubbin A.G."/>
            <person name="Shore J.S."/>
        </authorList>
    </citation>
    <scope>NUCLEOTIDE SEQUENCE</scope>
    <source>
        <strain evidence="1">F60SS</strain>
    </source>
</reference>
<dbReference type="AlphaFoldDB" id="A0A9Q0FDU9"/>
<sequence>MVPTLTTQSTSSLSLLTDGKAHDRSLSEQILQQLRPSTCLTTLQWEVLTELKIECFDSIVRIGPEFYGIDSSYKKSFPSLEKLTFSNMPRLQQLMPPPPPVLDDDGQGRPFPLLQILHTEHCPVLESVVPILPELYQIKIISRGRLTLQHRNTCDLRV</sequence>
<dbReference type="EMBL" id="JAKUCV010006151">
    <property type="protein sequence ID" value="KAJ4828516.1"/>
    <property type="molecule type" value="Genomic_DNA"/>
</dbReference>
<dbReference type="Gene3D" id="3.80.10.10">
    <property type="entry name" value="Ribonuclease Inhibitor"/>
    <property type="match status" value="1"/>
</dbReference>
<organism evidence="1 2">
    <name type="scientific">Turnera subulata</name>
    <dbReference type="NCBI Taxonomy" id="218843"/>
    <lineage>
        <taxon>Eukaryota</taxon>
        <taxon>Viridiplantae</taxon>
        <taxon>Streptophyta</taxon>
        <taxon>Embryophyta</taxon>
        <taxon>Tracheophyta</taxon>
        <taxon>Spermatophyta</taxon>
        <taxon>Magnoliopsida</taxon>
        <taxon>eudicotyledons</taxon>
        <taxon>Gunneridae</taxon>
        <taxon>Pentapetalae</taxon>
        <taxon>rosids</taxon>
        <taxon>fabids</taxon>
        <taxon>Malpighiales</taxon>
        <taxon>Passifloraceae</taxon>
        <taxon>Turnera</taxon>
    </lineage>
</organism>
<reference evidence="1" key="1">
    <citation type="submission" date="2022-02" db="EMBL/GenBank/DDBJ databases">
        <authorList>
            <person name="Henning P.M."/>
            <person name="McCubbin A.G."/>
            <person name="Shore J.S."/>
        </authorList>
    </citation>
    <scope>NUCLEOTIDE SEQUENCE</scope>
    <source>
        <strain evidence="1">F60SS</strain>
        <tissue evidence="1">Leaves</tissue>
    </source>
</reference>
<protein>
    <recommendedName>
        <fullName evidence="3">NB-ARC domain-containing protein</fullName>
    </recommendedName>
</protein>
<evidence type="ECO:0000313" key="2">
    <source>
        <dbReference type="Proteomes" id="UP001141552"/>
    </source>
</evidence>
<dbReference type="Proteomes" id="UP001141552">
    <property type="component" value="Unassembled WGS sequence"/>
</dbReference>
<evidence type="ECO:0000313" key="1">
    <source>
        <dbReference type="EMBL" id="KAJ4828516.1"/>
    </source>
</evidence>
<comment type="caution">
    <text evidence="1">The sequence shown here is derived from an EMBL/GenBank/DDBJ whole genome shotgun (WGS) entry which is preliminary data.</text>
</comment>
<keyword evidence="2" id="KW-1185">Reference proteome</keyword>
<gene>
    <name evidence="1" type="ORF">Tsubulata_013236</name>
</gene>
<dbReference type="InterPro" id="IPR032675">
    <property type="entry name" value="LRR_dom_sf"/>
</dbReference>
<evidence type="ECO:0008006" key="3">
    <source>
        <dbReference type="Google" id="ProtNLM"/>
    </source>
</evidence>
<accession>A0A9Q0FDU9</accession>